<reference evidence="1 2" key="1">
    <citation type="submission" date="2018-05" db="EMBL/GenBank/DDBJ databases">
        <title>Genetic diversity of glacier-inhabiting Cryobacterium bacteria in China and description of Cryobacterium mengkeensis sp. nov. and Arthrobacter glacialis sp. nov.</title>
        <authorList>
            <person name="Liu Q."/>
            <person name="Xin Y.-H."/>
        </authorList>
    </citation>
    <scope>NUCLEOTIDE SEQUENCE [LARGE SCALE GENOMIC DNA]</scope>
    <source>
        <strain evidence="1 2">LI2</strain>
    </source>
</reference>
<keyword evidence="2" id="KW-1185">Reference proteome</keyword>
<evidence type="ECO:0000313" key="2">
    <source>
        <dbReference type="Proteomes" id="UP000247832"/>
    </source>
</evidence>
<comment type="caution">
    <text evidence="1">The sequence shown here is derived from an EMBL/GenBank/DDBJ whole genome shotgun (WGS) entry which is preliminary data.</text>
</comment>
<dbReference type="AlphaFoldDB" id="A0A2V5L2M2"/>
<proteinExistence type="predicted"/>
<dbReference type="Proteomes" id="UP000247832">
    <property type="component" value="Unassembled WGS sequence"/>
</dbReference>
<evidence type="ECO:0000313" key="1">
    <source>
        <dbReference type="EMBL" id="PYI65509.1"/>
    </source>
</evidence>
<sequence>MNRREQISVEAILLRRLSPPRLAPYLDAAGSLQGAVRLYRWNVELSGAVYEALHIFEVVLRNALDEQLCVWNAGQINPVTGMSHASDWLLDPSILLERIVGRDLPEARNRAGHSTRARPKDWRDPLHADILAALSLGTWRFLLPGRKDLGKQLLWDEGLHHAFPHLRRPVHELERAVDGVYRLRNRVAHLEPLINSSIAAQLANMRTVIGAIDQDLLSWFASVEKIGATLKVRPKP</sequence>
<name>A0A2V5L2M2_9MICC</name>
<accession>A0A2V5L2M2</accession>
<protein>
    <recommendedName>
        <fullName evidence="3">CAAX protease</fullName>
    </recommendedName>
</protein>
<evidence type="ECO:0008006" key="3">
    <source>
        <dbReference type="Google" id="ProtNLM"/>
    </source>
</evidence>
<dbReference type="EMBL" id="QJVD01000024">
    <property type="protein sequence ID" value="PYI65509.1"/>
    <property type="molecule type" value="Genomic_DNA"/>
</dbReference>
<dbReference type="OrthoDB" id="3418622at2"/>
<organism evidence="1 2">
    <name type="scientific">Arthrobacter livingstonensis</name>
    <dbReference type="NCBI Taxonomy" id="670078"/>
    <lineage>
        <taxon>Bacteria</taxon>
        <taxon>Bacillati</taxon>
        <taxon>Actinomycetota</taxon>
        <taxon>Actinomycetes</taxon>
        <taxon>Micrococcales</taxon>
        <taxon>Micrococcaceae</taxon>
        <taxon>Arthrobacter</taxon>
    </lineage>
</organism>
<gene>
    <name evidence="1" type="ORF">CVV68_18255</name>
</gene>